<reference evidence="3" key="1">
    <citation type="submission" date="2025-08" db="UniProtKB">
        <authorList>
            <consortium name="Ensembl"/>
        </authorList>
    </citation>
    <scope>IDENTIFICATION</scope>
</reference>
<dbReference type="Gene3D" id="4.10.410.10">
    <property type="entry name" value="Pancreatic trypsin inhibitor Kunitz domain"/>
    <property type="match status" value="1"/>
</dbReference>
<dbReference type="Ensembl" id="ENSSDUT00000009418.1">
    <property type="protein sequence ID" value="ENSSDUP00000009238.1"/>
    <property type="gene ID" value="ENSSDUG00000006801.1"/>
</dbReference>
<dbReference type="Pfam" id="PF00014">
    <property type="entry name" value="Kunitz_BPTI"/>
    <property type="match status" value="1"/>
</dbReference>
<protein>
    <recommendedName>
        <fullName evidence="2">BPTI/Kunitz inhibitor domain-containing protein</fullName>
    </recommendedName>
</protein>
<keyword evidence="4" id="KW-1185">Reference proteome</keyword>
<evidence type="ECO:0000313" key="3">
    <source>
        <dbReference type="Ensembl" id="ENSSDUP00000009238.1"/>
    </source>
</evidence>
<keyword evidence="1" id="KW-1015">Disulfide bond</keyword>
<name>A0A3B4TTB2_SERDU</name>
<dbReference type="InterPro" id="IPR036880">
    <property type="entry name" value="Kunitz_BPTI_sf"/>
</dbReference>
<sequence length="55" mass="6261">WQRNAPLVSCWSGSPTFFYKSTSFRCERFFSGCGSNRNSFETQEGCEALLTLLGR</sequence>
<evidence type="ECO:0000259" key="2">
    <source>
        <dbReference type="Pfam" id="PF00014"/>
    </source>
</evidence>
<reference evidence="3" key="2">
    <citation type="submission" date="2025-09" db="UniProtKB">
        <authorList>
            <consortium name="Ensembl"/>
        </authorList>
    </citation>
    <scope>IDENTIFICATION</scope>
</reference>
<evidence type="ECO:0000256" key="1">
    <source>
        <dbReference type="ARBA" id="ARBA00023157"/>
    </source>
</evidence>
<dbReference type="Proteomes" id="UP000261420">
    <property type="component" value="Unplaced"/>
</dbReference>
<organism evidence="3 4">
    <name type="scientific">Seriola dumerili</name>
    <name type="common">Greater amberjack</name>
    <name type="synonym">Caranx dumerili</name>
    <dbReference type="NCBI Taxonomy" id="41447"/>
    <lineage>
        <taxon>Eukaryota</taxon>
        <taxon>Metazoa</taxon>
        <taxon>Chordata</taxon>
        <taxon>Craniata</taxon>
        <taxon>Vertebrata</taxon>
        <taxon>Euteleostomi</taxon>
        <taxon>Actinopterygii</taxon>
        <taxon>Neopterygii</taxon>
        <taxon>Teleostei</taxon>
        <taxon>Neoteleostei</taxon>
        <taxon>Acanthomorphata</taxon>
        <taxon>Carangaria</taxon>
        <taxon>Carangiformes</taxon>
        <taxon>Carangidae</taxon>
        <taxon>Seriola</taxon>
    </lineage>
</organism>
<dbReference type="GO" id="GO:0004867">
    <property type="term" value="F:serine-type endopeptidase inhibitor activity"/>
    <property type="evidence" value="ECO:0007669"/>
    <property type="project" value="InterPro"/>
</dbReference>
<feature type="domain" description="BPTI/Kunitz inhibitor" evidence="2">
    <location>
        <begin position="9"/>
        <end position="48"/>
    </location>
</feature>
<dbReference type="SUPFAM" id="SSF57362">
    <property type="entry name" value="BPTI-like"/>
    <property type="match status" value="1"/>
</dbReference>
<accession>A0A3B4TTB2</accession>
<dbReference type="GeneTree" id="ENSGT00940000181201"/>
<proteinExistence type="predicted"/>
<dbReference type="AlphaFoldDB" id="A0A3B4TTB2"/>
<evidence type="ECO:0000313" key="4">
    <source>
        <dbReference type="Proteomes" id="UP000261420"/>
    </source>
</evidence>
<dbReference type="InterPro" id="IPR002223">
    <property type="entry name" value="Kunitz_BPTI"/>
</dbReference>